<dbReference type="InterPro" id="IPR054235">
    <property type="entry name" value="DUF6962"/>
</dbReference>
<sequence length="30" mass="3497">KHFNHNDLFHVIQILGMILMYRGGLEISTV</sequence>
<evidence type="ECO:0000313" key="1">
    <source>
        <dbReference type="EMBL" id="SVA44503.1"/>
    </source>
</evidence>
<dbReference type="AlphaFoldDB" id="A0A381VXZ5"/>
<dbReference type="Pfam" id="PF22285">
    <property type="entry name" value="DUF6962"/>
    <property type="match status" value="1"/>
</dbReference>
<gene>
    <name evidence="1" type="ORF">METZ01_LOCUS97357</name>
</gene>
<name>A0A381VXZ5_9ZZZZ</name>
<reference evidence="1" key="1">
    <citation type="submission" date="2018-05" db="EMBL/GenBank/DDBJ databases">
        <authorList>
            <person name="Lanie J.A."/>
            <person name="Ng W.-L."/>
            <person name="Kazmierczak K.M."/>
            <person name="Andrzejewski T.M."/>
            <person name="Davidsen T.M."/>
            <person name="Wayne K.J."/>
            <person name="Tettelin H."/>
            <person name="Glass J.I."/>
            <person name="Rusch D."/>
            <person name="Podicherti R."/>
            <person name="Tsui H.-C.T."/>
            <person name="Winkler M.E."/>
        </authorList>
    </citation>
    <scope>NUCLEOTIDE SEQUENCE</scope>
</reference>
<feature type="non-terminal residue" evidence="1">
    <location>
        <position position="1"/>
    </location>
</feature>
<accession>A0A381VXZ5</accession>
<organism evidence="1">
    <name type="scientific">marine metagenome</name>
    <dbReference type="NCBI Taxonomy" id="408172"/>
    <lineage>
        <taxon>unclassified sequences</taxon>
        <taxon>metagenomes</taxon>
        <taxon>ecological metagenomes</taxon>
    </lineage>
</organism>
<protein>
    <submittedName>
        <fullName evidence="1">Uncharacterized protein</fullName>
    </submittedName>
</protein>
<dbReference type="EMBL" id="UINC01009961">
    <property type="protein sequence ID" value="SVA44503.1"/>
    <property type="molecule type" value="Genomic_DNA"/>
</dbReference>
<proteinExistence type="predicted"/>